<gene>
    <name evidence="2" type="ORF">CUJ83_10215</name>
</gene>
<dbReference type="RefSeq" id="WP_230742224.1">
    <property type="nucleotide sequence ID" value="NZ_PGCK01000008.1"/>
</dbReference>
<dbReference type="Gene3D" id="3.40.50.360">
    <property type="match status" value="1"/>
</dbReference>
<evidence type="ECO:0000259" key="1">
    <source>
        <dbReference type="Pfam" id="PF12682"/>
    </source>
</evidence>
<name>A0AAP2RDY0_9EURY</name>
<dbReference type="AlphaFoldDB" id="A0AAP2RDY0"/>
<reference evidence="2 3" key="1">
    <citation type="submission" date="2017-11" db="EMBL/GenBank/DDBJ databases">
        <title>Isolation and Characterization of Family Methanocellaceae Species from Potential Methane Hydrate Area Offshore Southwestern Taiwan.</title>
        <authorList>
            <person name="Zhang W.-L."/>
            <person name="Chen W.-C."/>
            <person name="Lai M.-C."/>
            <person name="Chen S.-C."/>
        </authorList>
    </citation>
    <scope>NUCLEOTIDE SEQUENCE [LARGE SCALE GENOMIC DNA]</scope>
    <source>
        <strain evidence="2 3">CWC-04</strain>
    </source>
</reference>
<dbReference type="EMBL" id="PGCK01000008">
    <property type="protein sequence ID" value="MCD1295372.1"/>
    <property type="molecule type" value="Genomic_DNA"/>
</dbReference>
<protein>
    <recommendedName>
        <fullName evidence="1">Flavodoxin-like domain-containing protein</fullName>
    </recommendedName>
</protein>
<dbReference type="InterPro" id="IPR029039">
    <property type="entry name" value="Flavoprotein-like_sf"/>
</dbReference>
<dbReference type="GO" id="GO:0010181">
    <property type="term" value="F:FMN binding"/>
    <property type="evidence" value="ECO:0007669"/>
    <property type="project" value="InterPro"/>
</dbReference>
<dbReference type="Proteomes" id="UP001320159">
    <property type="component" value="Unassembled WGS sequence"/>
</dbReference>
<sequence length="166" mass="18867">MRGDFIKTLIACYSFTGNTWKISEEVKNQMGADITRIMTVEQPNWDMKCMSEWLEERADIKPCTTDMSKYDCLILATPVWAWLAPPAVNEYIAQLKNCKGKKFAVITTAGKCGFEDVINEVKDKLEQKGMEFIGAGKFYHAEISCGDYRTRAKEFVESVRLMPAPV</sequence>
<dbReference type="PANTHER" id="PTHR39201">
    <property type="entry name" value="EXPORTED PROTEIN-RELATED"/>
    <property type="match status" value="1"/>
</dbReference>
<dbReference type="InterPro" id="IPR008254">
    <property type="entry name" value="Flavodoxin/NO_synth"/>
</dbReference>
<proteinExistence type="predicted"/>
<keyword evidence="3" id="KW-1185">Reference proteome</keyword>
<dbReference type="PANTHER" id="PTHR39201:SF1">
    <property type="entry name" value="FLAVODOXIN-LIKE DOMAIN-CONTAINING PROTEIN"/>
    <property type="match status" value="1"/>
</dbReference>
<evidence type="ECO:0000313" key="2">
    <source>
        <dbReference type="EMBL" id="MCD1295372.1"/>
    </source>
</evidence>
<dbReference type="SUPFAM" id="SSF52218">
    <property type="entry name" value="Flavoproteins"/>
    <property type="match status" value="1"/>
</dbReference>
<accession>A0AAP2RDY0</accession>
<dbReference type="Pfam" id="PF12682">
    <property type="entry name" value="Flavodoxin_4"/>
    <property type="match status" value="1"/>
</dbReference>
<feature type="domain" description="Flavodoxin-like" evidence="1">
    <location>
        <begin position="7"/>
        <end position="126"/>
    </location>
</feature>
<comment type="caution">
    <text evidence="2">The sequence shown here is derived from an EMBL/GenBank/DDBJ whole genome shotgun (WGS) entry which is preliminary data.</text>
</comment>
<organism evidence="2 3">
    <name type="scientific">Methanooceanicella nereidis</name>
    <dbReference type="NCBI Taxonomy" id="2052831"/>
    <lineage>
        <taxon>Archaea</taxon>
        <taxon>Methanobacteriati</taxon>
        <taxon>Methanobacteriota</taxon>
        <taxon>Stenosarchaea group</taxon>
        <taxon>Methanomicrobia</taxon>
        <taxon>Methanocellales</taxon>
        <taxon>Methanocellaceae</taxon>
        <taxon>Methanooceanicella</taxon>
    </lineage>
</organism>
<evidence type="ECO:0000313" key="3">
    <source>
        <dbReference type="Proteomes" id="UP001320159"/>
    </source>
</evidence>